<gene>
    <name evidence="2" type="ORF">RMAR0315_LOCUS1794</name>
</gene>
<dbReference type="EMBL" id="HBEK01003287">
    <property type="protein sequence ID" value="CAD8391819.1"/>
    <property type="molecule type" value="Transcribed_RNA"/>
</dbReference>
<name>A0A7S0BFQ9_9RHOD</name>
<organism evidence="2">
    <name type="scientific">Rhodosorus marinus</name>
    <dbReference type="NCBI Taxonomy" id="101924"/>
    <lineage>
        <taxon>Eukaryota</taxon>
        <taxon>Rhodophyta</taxon>
        <taxon>Stylonematophyceae</taxon>
        <taxon>Stylonematales</taxon>
        <taxon>Stylonemataceae</taxon>
        <taxon>Rhodosorus</taxon>
    </lineage>
</organism>
<reference evidence="2" key="1">
    <citation type="submission" date="2021-01" db="EMBL/GenBank/DDBJ databases">
        <authorList>
            <person name="Corre E."/>
            <person name="Pelletier E."/>
            <person name="Niang G."/>
            <person name="Scheremetjew M."/>
            <person name="Finn R."/>
            <person name="Kale V."/>
            <person name="Holt S."/>
            <person name="Cochrane G."/>
            <person name="Meng A."/>
            <person name="Brown T."/>
            <person name="Cohen L."/>
        </authorList>
    </citation>
    <scope>NUCLEOTIDE SEQUENCE</scope>
    <source>
        <strain evidence="2">UTEX LB 2760</strain>
    </source>
</reference>
<evidence type="ECO:0000313" key="2">
    <source>
        <dbReference type="EMBL" id="CAD8391819.1"/>
    </source>
</evidence>
<feature type="coiled-coil region" evidence="1">
    <location>
        <begin position="61"/>
        <end position="126"/>
    </location>
</feature>
<protein>
    <submittedName>
        <fullName evidence="2">Uncharacterized protein</fullName>
    </submittedName>
</protein>
<sequence length="141" mass="16010">MESTLINTSVMTARETLKRFRDSLTVALQRANGTDRDKPAETPEAAQSLSSEDVKILIIYLEKLKDDVGAVEKQAEAQQKEIAERNAKETAQQSWKDMQARKLALQKEVRSKNVDLKQRIDNLRTLRSDLWALSPPEEGED</sequence>
<accession>A0A7S0BFQ9</accession>
<keyword evidence="1" id="KW-0175">Coiled coil</keyword>
<proteinExistence type="predicted"/>
<evidence type="ECO:0000256" key="1">
    <source>
        <dbReference type="SAM" id="Coils"/>
    </source>
</evidence>
<dbReference type="AlphaFoldDB" id="A0A7S0BFQ9"/>